<dbReference type="KEGG" id="kpul:GXN76_04850"/>
<dbReference type="InterPro" id="IPR045851">
    <property type="entry name" value="AMP-bd_C_sf"/>
</dbReference>
<comment type="function">
    <text evidence="9">Catalyzes the activation of phenylacetic acid (PA) to phenylacetyl-CoA (PA-CoA).</text>
</comment>
<keyword evidence="13" id="KW-1185">Reference proteome</keyword>
<dbReference type="GO" id="GO:0000166">
    <property type="term" value="F:nucleotide binding"/>
    <property type="evidence" value="ECO:0007669"/>
    <property type="project" value="UniProtKB-KW"/>
</dbReference>
<dbReference type="InterPro" id="IPR028154">
    <property type="entry name" value="AMP-dep_Lig_C"/>
</dbReference>
<dbReference type="UniPathway" id="UPA00930"/>
<dbReference type="Gene3D" id="3.40.50.12780">
    <property type="entry name" value="N-terminal domain of ligase-like"/>
    <property type="match status" value="1"/>
</dbReference>
<evidence type="ECO:0000256" key="1">
    <source>
        <dbReference type="ARBA" id="ARBA00011245"/>
    </source>
</evidence>
<feature type="domain" description="AMP-dependent ligase C-terminal" evidence="11">
    <location>
        <begin position="335"/>
        <end position="438"/>
    </location>
</feature>
<evidence type="ECO:0000313" key="12">
    <source>
        <dbReference type="EMBL" id="QKG85905.1"/>
    </source>
</evidence>
<evidence type="ECO:0000259" key="10">
    <source>
        <dbReference type="Pfam" id="PF00501"/>
    </source>
</evidence>
<keyword evidence="2 9" id="KW-0436">Ligase</keyword>
<gene>
    <name evidence="12" type="ORF">GXN76_04850</name>
</gene>
<reference evidence="12 13" key="1">
    <citation type="submission" date="2020-01" db="EMBL/GenBank/DDBJ databases">
        <authorList>
            <person name="Gulvik C.A."/>
            <person name="Batra D.G."/>
        </authorList>
    </citation>
    <scope>NUCLEOTIDE SEQUENCE [LARGE SCALE GENOMIC DNA]</scope>
    <source>
        <strain evidence="12 13">W9323</strain>
    </source>
</reference>
<comment type="similarity">
    <text evidence="5 9">Belongs to the phenylacetyl-CoA ligase family.</text>
</comment>
<evidence type="ECO:0000256" key="7">
    <source>
        <dbReference type="ARBA" id="ARBA00068695"/>
    </source>
</evidence>
<organism evidence="12 13">
    <name type="scientific">Kroppenstedtia pulmonis</name>
    <dbReference type="NCBI Taxonomy" id="1380685"/>
    <lineage>
        <taxon>Bacteria</taxon>
        <taxon>Bacillati</taxon>
        <taxon>Bacillota</taxon>
        <taxon>Bacilli</taxon>
        <taxon>Bacillales</taxon>
        <taxon>Thermoactinomycetaceae</taxon>
        <taxon>Kroppenstedtia</taxon>
    </lineage>
</organism>
<name>A0A7D3Y712_9BACL</name>
<dbReference type="InterPro" id="IPR051414">
    <property type="entry name" value="Adenylate-forming_Reductase"/>
</dbReference>
<accession>A0A7D3Y712</accession>
<dbReference type="GO" id="GO:0047475">
    <property type="term" value="F:phenylacetate-CoA ligase activity"/>
    <property type="evidence" value="ECO:0007669"/>
    <property type="project" value="UniProtKB-EC"/>
</dbReference>
<evidence type="ECO:0000256" key="2">
    <source>
        <dbReference type="ARBA" id="ARBA00022598"/>
    </source>
</evidence>
<dbReference type="AlphaFoldDB" id="A0A7D3Y712"/>
<dbReference type="EMBL" id="CP048104">
    <property type="protein sequence ID" value="QKG85905.1"/>
    <property type="molecule type" value="Genomic_DNA"/>
</dbReference>
<dbReference type="InterPro" id="IPR000873">
    <property type="entry name" value="AMP-dep_synth/lig_dom"/>
</dbReference>
<evidence type="ECO:0000256" key="4">
    <source>
        <dbReference type="ARBA" id="ARBA00060591"/>
    </source>
</evidence>
<evidence type="ECO:0000256" key="3">
    <source>
        <dbReference type="ARBA" id="ARBA00022741"/>
    </source>
</evidence>
<evidence type="ECO:0000256" key="5">
    <source>
        <dbReference type="ARBA" id="ARBA00061566"/>
    </source>
</evidence>
<dbReference type="InterPro" id="IPR011880">
    <property type="entry name" value="PA_CoA_ligase"/>
</dbReference>
<protein>
    <recommendedName>
        <fullName evidence="7 9">Phenylacetate-coenzyme A ligase</fullName>
        <ecNumber evidence="6 9">6.2.1.30</ecNumber>
    </recommendedName>
    <alternativeName>
        <fullName evidence="8 9">Phenylacetyl-CoA ligase</fullName>
    </alternativeName>
</protein>
<evidence type="ECO:0000256" key="9">
    <source>
        <dbReference type="PIRNR" id="PIRNR006444"/>
    </source>
</evidence>
<dbReference type="PANTHER" id="PTHR43439">
    <property type="entry name" value="PHENYLACETATE-COENZYME A LIGASE"/>
    <property type="match status" value="1"/>
</dbReference>
<comment type="pathway">
    <text evidence="4 9">Aromatic compound metabolism; phenylacetate degradation.</text>
</comment>
<proteinExistence type="inferred from homology"/>
<evidence type="ECO:0000256" key="8">
    <source>
        <dbReference type="ARBA" id="ARBA00075111"/>
    </source>
</evidence>
<dbReference type="PANTHER" id="PTHR43439:SF1">
    <property type="entry name" value="PHENYLACETATE-COENZYME A LIGASE"/>
    <property type="match status" value="1"/>
</dbReference>
<evidence type="ECO:0000259" key="11">
    <source>
        <dbReference type="Pfam" id="PF14535"/>
    </source>
</evidence>
<dbReference type="FunFam" id="3.40.50.12780:FF:000016">
    <property type="entry name" value="Phenylacetate-coenzyme A ligase"/>
    <property type="match status" value="1"/>
</dbReference>
<feature type="domain" description="AMP-dependent synthetase/ligase" evidence="10">
    <location>
        <begin position="51"/>
        <end position="286"/>
    </location>
</feature>
<dbReference type="Pfam" id="PF00501">
    <property type="entry name" value="AMP-binding"/>
    <property type="match status" value="1"/>
</dbReference>
<keyword evidence="3 9" id="KW-0547">Nucleotide-binding</keyword>
<comment type="subunit">
    <text evidence="1">Monomer.</text>
</comment>
<dbReference type="CDD" id="cd05913">
    <property type="entry name" value="PaaK"/>
    <property type="match status" value="1"/>
</dbReference>
<dbReference type="EC" id="6.2.1.30" evidence="6 9"/>
<evidence type="ECO:0000256" key="6">
    <source>
        <dbReference type="ARBA" id="ARBA00066629"/>
    </source>
</evidence>
<dbReference type="Pfam" id="PF14535">
    <property type="entry name" value="AMP-binding_C_2"/>
    <property type="match status" value="1"/>
</dbReference>
<sequence length="443" mass="49640">MLFQREVETMSRKDLKQLQGMRLAETVERVFNQVPFYHKKLKEKGVHPEKIKTVEDVKALPFTQKKDLWDQYPFGLFAVDMKELARIHGSSGTKGKPTIVGYTRRDLKNWADMCARAIVTAGGRSGDLFHNAYGYGLFTGGLGLHDGGERLGTITIPVSGGNRSRQVSLIQDFKPRGIAGTPSFVLSLAETMKSKGWDPRKSSLEYGILGAEPWSEEMRHTLEETWGMEALDIYGLSEVMGPGVSIECREVKDGLHIAEDHFLVEVIHPKTLEPLPEGETGELVFTSLTKEALPVLRYRTGDIASLNREPCRCGRTHTRMSRIKGRLDDMLVIRGVNLYPTEIESVVLELEEVSPYYQLVIAKNGSLDRLIVEVEVSGSFVSRLGGTFQPEHRLCDELSLCLQNKLKESLFLSAEVVLKEPLSLPRSEGKAIRVLDRRGLETL</sequence>
<dbReference type="Gene3D" id="3.30.300.30">
    <property type="match status" value="1"/>
</dbReference>
<dbReference type="GO" id="GO:0010124">
    <property type="term" value="P:phenylacetate catabolic process"/>
    <property type="evidence" value="ECO:0007669"/>
    <property type="project" value="UniProtKB-UniRule"/>
</dbReference>
<dbReference type="PIRSF" id="PIRSF006444">
    <property type="entry name" value="PaaK"/>
    <property type="match status" value="1"/>
</dbReference>
<dbReference type="SUPFAM" id="SSF56801">
    <property type="entry name" value="Acetyl-CoA synthetase-like"/>
    <property type="match status" value="1"/>
</dbReference>
<evidence type="ECO:0000313" key="13">
    <source>
        <dbReference type="Proteomes" id="UP000503088"/>
    </source>
</evidence>
<comment type="catalytic activity">
    <reaction evidence="9">
        <text>2-phenylacetate + ATP + CoA = phenylacetyl-CoA + AMP + diphosphate</text>
        <dbReference type="Rhea" id="RHEA:20956"/>
        <dbReference type="ChEBI" id="CHEBI:18401"/>
        <dbReference type="ChEBI" id="CHEBI:30616"/>
        <dbReference type="ChEBI" id="CHEBI:33019"/>
        <dbReference type="ChEBI" id="CHEBI:57287"/>
        <dbReference type="ChEBI" id="CHEBI:57390"/>
        <dbReference type="ChEBI" id="CHEBI:456215"/>
        <dbReference type="EC" id="6.2.1.30"/>
    </reaction>
</comment>
<dbReference type="InterPro" id="IPR042099">
    <property type="entry name" value="ANL_N_sf"/>
</dbReference>
<dbReference type="Proteomes" id="UP000503088">
    <property type="component" value="Chromosome"/>
</dbReference>